<dbReference type="Pfam" id="PF05145">
    <property type="entry name" value="AbrB"/>
    <property type="match status" value="1"/>
</dbReference>
<accession>A0A7X8TIY6</accession>
<sequence>MNLLMLGAVMAGSVGAALLFRWVRLPLWPLTGGLVGAAAVNLGFGLEVQIPGGFALAAQLMIGTAIGATIGPDVFKQFARFLAPGTLAVVVVLGAGLLFGWSFAALGLLAPGESMFSLMPGGVAEMVAASIALGYDGAVVVGAHMVRLFAVIWSLPLFLWAAERIYRRWIQ</sequence>
<dbReference type="AlphaFoldDB" id="A0A7X8TIY6"/>
<dbReference type="InterPro" id="IPR017516">
    <property type="entry name" value="AbrB_dup"/>
</dbReference>
<dbReference type="InterPro" id="IPR007820">
    <property type="entry name" value="AbrB_fam"/>
</dbReference>
<organism evidence="2 3">
    <name type="scientific">Nesterenkonia sedimenti</name>
    <dbReference type="NCBI Taxonomy" id="1463632"/>
    <lineage>
        <taxon>Bacteria</taxon>
        <taxon>Bacillati</taxon>
        <taxon>Actinomycetota</taxon>
        <taxon>Actinomycetes</taxon>
        <taxon>Micrococcales</taxon>
        <taxon>Micrococcaceae</taxon>
        <taxon>Nesterenkonia</taxon>
    </lineage>
</organism>
<reference evidence="2 3" key="1">
    <citation type="submission" date="2020-04" db="EMBL/GenBank/DDBJ databases">
        <title>Nesterenkonia sp. nov., isolated from marine sediment.</title>
        <authorList>
            <person name="Zhang G."/>
        </authorList>
    </citation>
    <scope>NUCLEOTIDE SEQUENCE [LARGE SCALE GENOMIC DNA]</scope>
    <source>
        <strain evidence="2 3">MY13</strain>
    </source>
</reference>
<evidence type="ECO:0000256" key="1">
    <source>
        <dbReference type="SAM" id="Phobius"/>
    </source>
</evidence>
<keyword evidence="1" id="KW-1133">Transmembrane helix</keyword>
<keyword evidence="1" id="KW-0472">Membrane</keyword>
<keyword evidence="3" id="KW-1185">Reference proteome</keyword>
<feature type="transmembrane region" description="Helical" evidence="1">
    <location>
        <begin position="53"/>
        <end position="75"/>
    </location>
</feature>
<dbReference type="PANTHER" id="PTHR38457">
    <property type="entry name" value="REGULATOR ABRB-RELATED"/>
    <property type="match status" value="1"/>
</dbReference>
<comment type="caution">
    <text evidence="2">The sequence shown here is derived from an EMBL/GenBank/DDBJ whole genome shotgun (WGS) entry which is preliminary data.</text>
</comment>
<dbReference type="Proteomes" id="UP000523139">
    <property type="component" value="Unassembled WGS sequence"/>
</dbReference>
<evidence type="ECO:0000313" key="3">
    <source>
        <dbReference type="Proteomes" id="UP000523139"/>
    </source>
</evidence>
<proteinExistence type="predicted"/>
<dbReference type="NCBIfam" id="TIGR03082">
    <property type="entry name" value="Gneg_AbrB_dup"/>
    <property type="match status" value="1"/>
</dbReference>
<gene>
    <name evidence="2" type="ORF">HGQ17_04775</name>
</gene>
<keyword evidence="1" id="KW-0812">Transmembrane</keyword>
<evidence type="ECO:0000313" key="2">
    <source>
        <dbReference type="EMBL" id="NLS09330.1"/>
    </source>
</evidence>
<dbReference type="GO" id="GO:0016020">
    <property type="term" value="C:membrane"/>
    <property type="evidence" value="ECO:0007669"/>
    <property type="project" value="InterPro"/>
</dbReference>
<dbReference type="GO" id="GO:0010468">
    <property type="term" value="P:regulation of gene expression"/>
    <property type="evidence" value="ECO:0007669"/>
    <property type="project" value="InterPro"/>
</dbReference>
<protein>
    <submittedName>
        <fullName evidence="2">AbrB family transcriptional regulator</fullName>
    </submittedName>
</protein>
<feature type="transmembrane region" description="Helical" evidence="1">
    <location>
        <begin position="87"/>
        <end position="109"/>
    </location>
</feature>
<name>A0A7X8TIY6_9MICC</name>
<dbReference type="EMBL" id="JABAHY010000003">
    <property type="protein sequence ID" value="NLS09330.1"/>
    <property type="molecule type" value="Genomic_DNA"/>
</dbReference>
<dbReference type="RefSeq" id="WP_168886833.1">
    <property type="nucleotide sequence ID" value="NZ_JABAHY010000003.1"/>
</dbReference>
<dbReference type="PANTHER" id="PTHR38457:SF1">
    <property type="entry name" value="REGULATOR ABRB-RELATED"/>
    <property type="match status" value="1"/>
</dbReference>
<feature type="transmembrane region" description="Helical" evidence="1">
    <location>
        <begin position="141"/>
        <end position="162"/>
    </location>
</feature>